<comment type="caution">
    <text evidence="2">The sequence shown here is derived from an EMBL/GenBank/DDBJ whole genome shotgun (WGS) entry which is preliminary data.</text>
</comment>
<accession>A0A8X6XST3</accession>
<evidence type="ECO:0000313" key="3">
    <source>
        <dbReference type="Proteomes" id="UP000886998"/>
    </source>
</evidence>
<reference evidence="2" key="1">
    <citation type="submission" date="2020-08" db="EMBL/GenBank/DDBJ databases">
        <title>Multicomponent nature underlies the extraordinary mechanical properties of spider dragline silk.</title>
        <authorList>
            <person name="Kono N."/>
            <person name="Nakamura H."/>
            <person name="Mori M."/>
            <person name="Yoshida Y."/>
            <person name="Ohtoshi R."/>
            <person name="Malay A.D."/>
            <person name="Moran D.A.P."/>
            <person name="Tomita M."/>
            <person name="Numata K."/>
            <person name="Arakawa K."/>
        </authorList>
    </citation>
    <scope>NUCLEOTIDE SEQUENCE</scope>
</reference>
<keyword evidence="1" id="KW-0472">Membrane</keyword>
<sequence length="94" mass="11339">MYLLIPPTHAYYRNNFSAFTPTWYTATDMQFHLMTPLFMVSLFRWPRFGYGLITLGICTSCCYRCILTIKYSLFQYLSCIRYYVDGDLDWLMHR</sequence>
<proteinExistence type="predicted"/>
<evidence type="ECO:0000256" key="1">
    <source>
        <dbReference type="SAM" id="Phobius"/>
    </source>
</evidence>
<organism evidence="2 3">
    <name type="scientific">Trichonephila inaurata madagascariensis</name>
    <dbReference type="NCBI Taxonomy" id="2747483"/>
    <lineage>
        <taxon>Eukaryota</taxon>
        <taxon>Metazoa</taxon>
        <taxon>Ecdysozoa</taxon>
        <taxon>Arthropoda</taxon>
        <taxon>Chelicerata</taxon>
        <taxon>Arachnida</taxon>
        <taxon>Araneae</taxon>
        <taxon>Araneomorphae</taxon>
        <taxon>Entelegynae</taxon>
        <taxon>Araneoidea</taxon>
        <taxon>Nephilidae</taxon>
        <taxon>Trichonephila</taxon>
        <taxon>Trichonephila inaurata</taxon>
    </lineage>
</organism>
<gene>
    <name evidence="2" type="ORF">TNIN_267031</name>
</gene>
<dbReference type="OrthoDB" id="6434261at2759"/>
<name>A0A8X6XST3_9ARAC</name>
<protein>
    <submittedName>
        <fullName evidence="2">Uncharacterized protein</fullName>
    </submittedName>
</protein>
<evidence type="ECO:0000313" key="2">
    <source>
        <dbReference type="EMBL" id="GFY58015.1"/>
    </source>
</evidence>
<dbReference type="AlphaFoldDB" id="A0A8X6XST3"/>
<dbReference type="EMBL" id="BMAV01011854">
    <property type="protein sequence ID" value="GFY58015.1"/>
    <property type="molecule type" value="Genomic_DNA"/>
</dbReference>
<dbReference type="Proteomes" id="UP000886998">
    <property type="component" value="Unassembled WGS sequence"/>
</dbReference>
<keyword evidence="1" id="KW-1133">Transmembrane helix</keyword>
<keyword evidence="1" id="KW-0812">Transmembrane</keyword>
<feature type="transmembrane region" description="Helical" evidence="1">
    <location>
        <begin position="48"/>
        <end position="67"/>
    </location>
</feature>
<keyword evidence="3" id="KW-1185">Reference proteome</keyword>